<accession>A0A917JT78</accession>
<evidence type="ECO:0000256" key="2">
    <source>
        <dbReference type="SAM" id="SignalP"/>
    </source>
</evidence>
<feature type="compositionally biased region" description="Polar residues" evidence="1">
    <location>
        <begin position="164"/>
        <end position="176"/>
    </location>
</feature>
<name>A0A917JT78_9GAMM</name>
<evidence type="ECO:0000256" key="1">
    <source>
        <dbReference type="SAM" id="MobiDB-lite"/>
    </source>
</evidence>
<dbReference type="RefSeq" id="WP_131776681.1">
    <property type="nucleotide sequence ID" value="NZ_BMOB01000005.1"/>
</dbReference>
<feature type="signal peptide" evidence="2">
    <location>
        <begin position="1"/>
        <end position="24"/>
    </location>
</feature>
<feature type="domain" description="T2SS substrate NttA" evidence="3">
    <location>
        <begin position="49"/>
        <end position="141"/>
    </location>
</feature>
<dbReference type="EMBL" id="BMOB01000005">
    <property type="protein sequence ID" value="GGI85442.1"/>
    <property type="molecule type" value="Genomic_DNA"/>
</dbReference>
<feature type="chain" id="PRO_5036881161" description="T2SS substrate NttA domain-containing protein" evidence="2">
    <location>
        <begin position="25"/>
        <end position="176"/>
    </location>
</feature>
<protein>
    <recommendedName>
        <fullName evidence="3">T2SS substrate NttA domain-containing protein</fullName>
    </recommendedName>
</protein>
<keyword evidence="5" id="KW-1185">Reference proteome</keyword>
<dbReference type="InterPro" id="IPR056212">
    <property type="entry name" value="NttA"/>
</dbReference>
<evidence type="ECO:0000313" key="5">
    <source>
        <dbReference type="Proteomes" id="UP000630149"/>
    </source>
</evidence>
<reference evidence="4" key="1">
    <citation type="journal article" date="2014" name="Int. J. Syst. Evol. Microbiol.">
        <title>Complete genome sequence of Corynebacterium casei LMG S-19264T (=DSM 44701T), isolated from a smear-ripened cheese.</title>
        <authorList>
            <consortium name="US DOE Joint Genome Institute (JGI-PGF)"/>
            <person name="Walter F."/>
            <person name="Albersmeier A."/>
            <person name="Kalinowski J."/>
            <person name="Ruckert C."/>
        </authorList>
    </citation>
    <scope>NUCLEOTIDE SEQUENCE</scope>
    <source>
        <strain evidence="4">JCM 13919</strain>
    </source>
</reference>
<gene>
    <name evidence="4" type="ORF">GCM10007966_12590</name>
</gene>
<dbReference type="Pfam" id="PF24275">
    <property type="entry name" value="NttA"/>
    <property type="match status" value="1"/>
</dbReference>
<evidence type="ECO:0000313" key="4">
    <source>
        <dbReference type="EMBL" id="GGI85442.1"/>
    </source>
</evidence>
<dbReference type="Proteomes" id="UP000630149">
    <property type="component" value="Unassembled WGS sequence"/>
</dbReference>
<organism evidence="4 5">
    <name type="scientific">Legionella impletisoli</name>
    <dbReference type="NCBI Taxonomy" id="343510"/>
    <lineage>
        <taxon>Bacteria</taxon>
        <taxon>Pseudomonadati</taxon>
        <taxon>Pseudomonadota</taxon>
        <taxon>Gammaproteobacteria</taxon>
        <taxon>Legionellales</taxon>
        <taxon>Legionellaceae</taxon>
        <taxon>Legionella</taxon>
    </lineage>
</organism>
<dbReference type="OrthoDB" id="5640576at2"/>
<evidence type="ECO:0000259" key="3">
    <source>
        <dbReference type="Pfam" id="PF24275"/>
    </source>
</evidence>
<dbReference type="AlphaFoldDB" id="A0A917JT78"/>
<feature type="region of interest" description="Disordered" evidence="1">
    <location>
        <begin position="149"/>
        <end position="176"/>
    </location>
</feature>
<reference evidence="4" key="2">
    <citation type="submission" date="2020-09" db="EMBL/GenBank/DDBJ databases">
        <authorList>
            <person name="Sun Q."/>
            <person name="Ohkuma M."/>
        </authorList>
    </citation>
    <scope>NUCLEOTIDE SEQUENCE</scope>
    <source>
        <strain evidence="4">JCM 13919</strain>
    </source>
</reference>
<comment type="caution">
    <text evidence="4">The sequence shown here is derived from an EMBL/GenBank/DDBJ whole genome shotgun (WGS) entry which is preliminary data.</text>
</comment>
<sequence>MAKCTHYNKGIGLSMILYSALALAANDTTSQTPNQNLPYESPGQVKPVQVPKDQWLEQVRNVVPEPICKGFLEDPSIAGRFKEMGVTYDKCLKEIPDLADACIKKYNDKLPDMMTQESASKWGRLLGECIGASFAKIYLYADVAPGAIQQEQKGKQQPKKPTQDNNKPQPSGENKN</sequence>
<proteinExistence type="predicted"/>
<keyword evidence="2" id="KW-0732">Signal</keyword>